<dbReference type="PANTHER" id="PTHR12138">
    <property type="entry name" value="PRIMATE-EXPANDED PROTEIN FAMILY"/>
    <property type="match status" value="1"/>
</dbReference>
<sequence>NKGQLKAWKVIQSVILVYHRVILKAFSFSLFLKRRSLALSPRLEGSGAISAHCNLTLPGSRHSPASASRAAGITGARRHARLIFCILVETGFHRVAQAGLESLNSGNPPTSAS</sequence>
<evidence type="ECO:0000313" key="3">
    <source>
        <dbReference type="Proteomes" id="UP000233100"/>
    </source>
</evidence>
<evidence type="ECO:0000256" key="1">
    <source>
        <dbReference type="SAM" id="Phobius"/>
    </source>
</evidence>
<accession>A0A7N9CDQ4</accession>
<reference evidence="2 3" key="1">
    <citation type="submission" date="2013-03" db="EMBL/GenBank/DDBJ databases">
        <authorList>
            <person name="Warren W."/>
            <person name="Wilson R.K."/>
        </authorList>
    </citation>
    <scope>NUCLEOTIDE SEQUENCE</scope>
</reference>
<keyword evidence="3" id="KW-1185">Reference proteome</keyword>
<organism evidence="2 3">
    <name type="scientific">Macaca fascicularis</name>
    <name type="common">Crab-eating macaque</name>
    <name type="synonym">Cynomolgus monkey</name>
    <dbReference type="NCBI Taxonomy" id="9541"/>
    <lineage>
        <taxon>Eukaryota</taxon>
        <taxon>Metazoa</taxon>
        <taxon>Chordata</taxon>
        <taxon>Craniata</taxon>
        <taxon>Vertebrata</taxon>
        <taxon>Euteleostomi</taxon>
        <taxon>Mammalia</taxon>
        <taxon>Eutheria</taxon>
        <taxon>Euarchontoglires</taxon>
        <taxon>Primates</taxon>
        <taxon>Haplorrhini</taxon>
        <taxon>Catarrhini</taxon>
        <taxon>Cercopithecidae</taxon>
        <taxon>Cercopithecinae</taxon>
        <taxon>Macaca</taxon>
    </lineage>
</organism>
<dbReference type="PANTHER" id="PTHR12138:SF162">
    <property type="entry name" value="CHROMOSOME UNDETERMINED SCAFFOLD_275, WHOLE GENOME SHOTGUN SEQUENCE"/>
    <property type="match status" value="1"/>
</dbReference>
<dbReference type="PRINTS" id="PR02045">
    <property type="entry name" value="F138DOMAIN"/>
</dbReference>
<reference evidence="2" key="3">
    <citation type="submission" date="2025-09" db="UniProtKB">
        <authorList>
            <consortium name="Ensembl"/>
        </authorList>
    </citation>
    <scope>IDENTIFICATION</scope>
</reference>
<evidence type="ECO:0000313" key="2">
    <source>
        <dbReference type="Ensembl" id="ENSMFAP00000048833.1"/>
    </source>
</evidence>
<name>A0A7N9CDQ4_MACFA</name>
<dbReference type="AlphaFoldDB" id="A0A7N9CDQ4"/>
<reference evidence="2" key="2">
    <citation type="submission" date="2025-08" db="UniProtKB">
        <authorList>
            <consortium name="Ensembl"/>
        </authorList>
    </citation>
    <scope>IDENTIFICATION</scope>
</reference>
<dbReference type="Ensembl" id="ENSMFAT00000101983.1">
    <property type="protein sequence ID" value="ENSMFAP00000048833.1"/>
    <property type="gene ID" value="ENSMFAG00000060743.1"/>
</dbReference>
<proteinExistence type="predicted"/>
<keyword evidence="1" id="KW-0472">Membrane</keyword>
<keyword evidence="1" id="KW-1133">Transmembrane helix</keyword>
<feature type="transmembrane region" description="Helical" evidence="1">
    <location>
        <begin position="12"/>
        <end position="32"/>
    </location>
</feature>
<protein>
    <submittedName>
        <fullName evidence="2">Uncharacterized protein</fullName>
    </submittedName>
</protein>
<dbReference type="GeneTree" id="ENSGT00940000163505"/>
<dbReference type="Proteomes" id="UP000233100">
    <property type="component" value="Chromosome 3"/>
</dbReference>
<keyword evidence="1" id="KW-0812">Transmembrane</keyword>